<evidence type="ECO:0000313" key="2">
    <source>
        <dbReference type="EMBL" id="TFD00547.1"/>
    </source>
</evidence>
<keyword evidence="3" id="KW-1185">Reference proteome</keyword>
<name>A0ABY2JA47_9MICO</name>
<dbReference type="SUPFAM" id="SSF49299">
    <property type="entry name" value="PKD domain"/>
    <property type="match status" value="1"/>
</dbReference>
<dbReference type="InterPro" id="IPR013783">
    <property type="entry name" value="Ig-like_fold"/>
</dbReference>
<dbReference type="EMBL" id="SOGO01000035">
    <property type="protein sequence ID" value="TFD00547.1"/>
    <property type="molecule type" value="Genomic_DNA"/>
</dbReference>
<dbReference type="CDD" id="cd00146">
    <property type="entry name" value="PKD"/>
    <property type="match status" value="1"/>
</dbReference>
<dbReference type="InterPro" id="IPR000601">
    <property type="entry name" value="PKD_dom"/>
</dbReference>
<dbReference type="Gene3D" id="2.60.40.10">
    <property type="entry name" value="Immunoglobulins"/>
    <property type="match status" value="1"/>
</dbReference>
<dbReference type="Pfam" id="PF18911">
    <property type="entry name" value="PKD_4"/>
    <property type="match status" value="1"/>
</dbReference>
<evidence type="ECO:0000313" key="3">
    <source>
        <dbReference type="Proteomes" id="UP000297851"/>
    </source>
</evidence>
<dbReference type="Proteomes" id="UP000297851">
    <property type="component" value="Unassembled WGS sequence"/>
</dbReference>
<sequence length="334" mass="34046">MRRSWGTITNHLWDFGDGTSAVGAIVEHTYAQPGQYLVALVTTDDDGAEGFGSAASVIDTTRSLPAVSVKSPLTTPSVGGNVVVTGKVSYQSTARILGNLTSGGPLTVIDGKSTTQLASLGSIGGQITSNTTVPPVVVDGHAFVYKPTEWIDPVNTTWRQWMNATATSNNAPTWSRGLSANPGCTLSPGCDSVNGKIVTLSTPTLVDARRSVNGCSAVTVQNMEIAMSSDLTLIADKIGIVNGLKVTSADGKAHVLRLIATGNATSCTSTNGISASGGLNIDPKISTQVLAAGQAKIDGPASFSGQVLAACFPSSGATNIAYANVVTPGLVVPQ</sequence>
<evidence type="ECO:0000259" key="1">
    <source>
        <dbReference type="PROSITE" id="PS50093"/>
    </source>
</evidence>
<protein>
    <submittedName>
        <fullName evidence="2">PKD domain-containing protein</fullName>
    </submittedName>
</protein>
<proteinExistence type="predicted"/>
<gene>
    <name evidence="2" type="ORF">E3T25_12730</name>
</gene>
<feature type="domain" description="PKD" evidence="1">
    <location>
        <begin position="13"/>
        <end position="47"/>
    </location>
</feature>
<comment type="caution">
    <text evidence="2">The sequence shown here is derived from an EMBL/GenBank/DDBJ whole genome shotgun (WGS) entry which is preliminary data.</text>
</comment>
<reference evidence="2 3" key="1">
    <citation type="submission" date="2019-03" db="EMBL/GenBank/DDBJ databases">
        <title>Genomics of glacier-inhabiting Cryobacterium strains.</title>
        <authorList>
            <person name="Liu Q."/>
            <person name="Xin Y.-H."/>
        </authorList>
    </citation>
    <scope>NUCLEOTIDE SEQUENCE [LARGE SCALE GENOMIC DNA]</scope>
    <source>
        <strain evidence="2 3">TMT2-16</strain>
    </source>
</reference>
<organism evidence="2 3">
    <name type="scientific">Cryobacterium sandaracinum</name>
    <dbReference type="NCBI Taxonomy" id="1259247"/>
    <lineage>
        <taxon>Bacteria</taxon>
        <taxon>Bacillati</taxon>
        <taxon>Actinomycetota</taxon>
        <taxon>Actinomycetes</taxon>
        <taxon>Micrococcales</taxon>
        <taxon>Microbacteriaceae</taxon>
        <taxon>Cryobacterium</taxon>
    </lineage>
</organism>
<accession>A0ABY2JA47</accession>
<dbReference type="PROSITE" id="PS50093">
    <property type="entry name" value="PKD"/>
    <property type="match status" value="1"/>
</dbReference>
<dbReference type="InterPro" id="IPR035986">
    <property type="entry name" value="PKD_dom_sf"/>
</dbReference>